<feature type="domain" description="Insecticide toxin TcdB middle/N-terminal" evidence="5">
    <location>
        <begin position="643"/>
        <end position="785"/>
    </location>
</feature>
<evidence type="ECO:0000313" key="7">
    <source>
        <dbReference type="Proteomes" id="UP001597413"/>
    </source>
</evidence>
<comment type="caution">
    <text evidence="6">The sequence shown here is derived from an EMBL/GenBank/DDBJ whole genome shotgun (WGS) entry which is preliminary data.</text>
</comment>
<dbReference type="InterPro" id="IPR003284">
    <property type="entry name" value="Sal_SpvB"/>
</dbReference>
<accession>A0ABW5ACR0</accession>
<dbReference type="Gene3D" id="2.180.10.10">
    <property type="entry name" value="RHS repeat-associated core"/>
    <property type="match status" value="1"/>
</dbReference>
<dbReference type="Pfam" id="PF03534">
    <property type="entry name" value="SpvB"/>
    <property type="match status" value="1"/>
</dbReference>
<dbReference type="Pfam" id="PF12256">
    <property type="entry name" value="TcdB_toxin_midN"/>
    <property type="match status" value="1"/>
</dbReference>
<organism evidence="6 7">
    <name type="scientific">Rhodobacter lacus</name>
    <dbReference type="NCBI Taxonomy" id="1641972"/>
    <lineage>
        <taxon>Bacteria</taxon>
        <taxon>Pseudomonadati</taxon>
        <taxon>Pseudomonadota</taxon>
        <taxon>Alphaproteobacteria</taxon>
        <taxon>Rhodobacterales</taxon>
        <taxon>Rhodobacter group</taxon>
        <taxon>Rhodobacter</taxon>
    </lineage>
</organism>
<dbReference type="EMBL" id="JBHUIX010000013">
    <property type="protein sequence ID" value="MFD2175321.1"/>
    <property type="molecule type" value="Genomic_DNA"/>
</dbReference>
<comment type="subcellular location">
    <subcellularLocation>
        <location evidence="1">Secreted</location>
    </subcellularLocation>
</comment>
<sequence length="2447" mass="262393">MDLPKGGGALAGLDESLSVNALTGTASMAIPLPASPGRDGFGPQLQLRHDSGNGNSPFGLGWDCAPPAIGRRLRNRIPRYIDDGPEADAFEVSGGEELVAALSAQGGTWLPMVSVRSEAGVTYEVTRYRPRIEGAFTRIERWRRMDTGVLHWRSTDGANVTTVFGQDAACRLANPRAPQQVLSWLAERSYDPRGNLITYEYLPEDLTLVPDTAPERLRRDGRAPFAQRHLKRIRYGAHSPYQPGGALPEMLFELVFDYGDHAGLAPGPDPDQPWPVRNDPYSRHRAGFEQRCYRLCRRVLMFHRFAELGTAPCLVRALELSHDDSSGVSLLTRIVERGYIRAADGSYSHKETPPLSLRYSAPEWNGAVQQVRRDDLGPLPGPGSGARVQWADLQRCGLPGLLCETADGLSFRRNLGGGRLAAPVDLASQPGGGGLAQERISLDDPEGDTQLAYVLTAAGRPQGSWRVDPAGAIGAAPFQPLHTVAMAPPKSPVRRLDLTGAGRPDLLITEDDRLIWFAAQPGGGAAPGGAVARLLDEDLGPAVVLNARDEVILLANMTGADQLRDLVRVRQGEVCYWPNQGYARFGAKVTMSGAPLFDHPDTFDPARLLLADIDGTGAADLLYAGRDGIRLWRNPAGNGFLPPLTLPNPMPEHPGGAALVDLLGQGTACLIWTSDAPAHAETPLQYMDLMRGTVPNRLVGYDNGMGLSVALSYTPSTTFWREDQAAGRPWVGTLPFPVHCVSRVETRDAIAGTAFASRYRYSHGYYDPADREFRGFGRVDQIDQDRVTAYDTVPPGVLAAGATLSDLTQAPVETRSWYDLGLSVGRAEAMAAYRAEYAALALPEPEDLAPEAGLDRADWQAAHRACKGRPLRREIYGRDGSPAEALPYSVALSSGRVVAVQPRLGPAAAVLRLESAEEVTHHLERDPAQRRTEHSLTLSCNAFGQPLQVAKISYPRALPDAALPAAVRSAQAQIRIGLTETDYAAPLDLAAGYRMPQPCETRGYELTGLPAPATGLLRAASLRAHLAAAQTLLPEEAVPAAPARRLRSRSRSLSLADTLAGPLPLGTQGLRGLGHETYTQVFTPGLLSALYGPRLGASDLAAAGYVQFPDDSGWWRPGGRQTFAADAAQHFYRASGAIDGFGQISSVTWDRYSLLATETLTPAPVLNRQRAENDYRVLKPVVMTDANGNRTAVRFDELEIVVASAVMGKAGAAEGDTLAQPTVSISYDLFAWISAGKPTWARARTRTRHGAAAAPFQEIVSHLDGAGAVIMYKGQAEPGFAPQEQPDGTIRMVDTGAAPRWIGNGRVVRTNKGLPVLQYEPYFSATDAYESHPALVQMGVSPVHRYDALGRRIETRTPEGTLNRVRHGVWQTETHDPNDTVLESQWYAALGSPDPAGAAPAPPDRRAAWLAAQHAATPALTCHDPQGHEIAAIGDNGPRGKVVTCDEHEIDGSLSRAIDPLGRVAAHYLRDMTGTVCRQTMLDSGEKIQFSDIAGKPVLEWDEKGTLYSHRYDVLRRLTETWLTRPGAPAALVIAHVYGESRANPEADNLRGNKVATYDQAGLAEKLAFDFKNNCLHSRQTYAQNYRDLIDWNLPDRSILLEPDPWESRTRYDALDRAIEVFAPARTGETPARIVPEYTLSNLLAGLQVSIGGGALRRHLRGIDYDAKGQREAIRYGNGVETLYSYDPRSYRLTAMQSRRADGRVLQDLHFWRDPVGNITELHDQAQQTSYFNNAVVAPHARFAYDALYQLTDAWGREHIGQNLPPGPEDQARTGRVLPEDAAAMRRYHQSFSHDAAGNLTRVVHGATTGGWTRAFDLDPASNRLLRSRVGATTDTYGHGPQGAMRLPHLDAMEWDAFDRLRAVQRGTERVFYVYDYKGERVRKVVEKGAGLVEDRRLMGDYELFQRRSNGALREMSERLHITDDAGRIAIVERVLREAGADLAQPRLLERFQIGNHLGSAALELDGAGAVISYEEYHPFGTTAFQAGRSQAEVAAKTYRYIGAERDEESGLYHMGARYYAPWLGRFTAPDPAGHQGSANAYSYTENNPVNAADPTGLWSWRTVAVIGAAVVVGTVVTVATAGAAGPIVGTAAASIIGGAIGGAAGGAVAEVTDAKLSGRPVELGNVGRAAGTGLVVGAVVATGGVAIGAVAAGGGGAVGAALRTGATRVASTGIGRGVVSGAQLASRGASAVAKTRPAAAVGRALTAVARGSARAGEKAAMRLPGSAMRRAIARNETAAYTQAGQGEAAMASAQASQANLQNNAVERTLRLAAPDETFTHGVNWRSLGGGPGRDGSIATARIEAESALRVGTDPILNQWGPGVYAVEGGIPANAGPQMMQFRVPPGTAVENLAPVGQPQFVRLLPPPGNSHVPVTITGSNVDRTLVDLFAPIIRADATPLPFLYPTLPLPGPASGISIGVTNGLAAPVSPANDPTPPEIIYLRSHF</sequence>
<dbReference type="NCBIfam" id="TIGR03696">
    <property type="entry name" value="Rhs_assc_core"/>
    <property type="match status" value="1"/>
</dbReference>
<keyword evidence="2" id="KW-0964">Secreted</keyword>
<evidence type="ECO:0000259" key="5">
    <source>
        <dbReference type="Pfam" id="PF12256"/>
    </source>
</evidence>
<protein>
    <submittedName>
        <fullName evidence="6">SpvB/TcaC N-terminal domain-containing protein</fullName>
    </submittedName>
</protein>
<name>A0ABW5ACR0_9RHOB</name>
<keyword evidence="3" id="KW-0843">Virulence</keyword>
<proteinExistence type="predicted"/>
<dbReference type="PRINTS" id="PR01341">
    <property type="entry name" value="SALSPVBPROT"/>
</dbReference>
<evidence type="ECO:0000256" key="1">
    <source>
        <dbReference type="ARBA" id="ARBA00004613"/>
    </source>
</evidence>
<gene>
    <name evidence="6" type="ORF">ACFSM0_14595</name>
</gene>
<dbReference type="Pfam" id="PF12255">
    <property type="entry name" value="TcdB_toxin_midC"/>
    <property type="match status" value="1"/>
</dbReference>
<evidence type="ECO:0000256" key="2">
    <source>
        <dbReference type="ARBA" id="ARBA00022525"/>
    </source>
</evidence>
<evidence type="ECO:0000313" key="6">
    <source>
        <dbReference type="EMBL" id="MFD2175321.1"/>
    </source>
</evidence>
<feature type="domain" description="Insecticide toxin TcdB middle/C-terminal" evidence="4">
    <location>
        <begin position="862"/>
        <end position="965"/>
    </location>
</feature>
<dbReference type="InterPro" id="IPR050708">
    <property type="entry name" value="T6SS_VgrG/RHS"/>
</dbReference>
<evidence type="ECO:0000259" key="4">
    <source>
        <dbReference type="Pfam" id="PF12255"/>
    </source>
</evidence>
<dbReference type="InterPro" id="IPR022385">
    <property type="entry name" value="Rhs_assc_core"/>
</dbReference>
<dbReference type="InterPro" id="IPR022044">
    <property type="entry name" value="TcdB_toxin_mid/C"/>
</dbReference>
<evidence type="ECO:0000256" key="3">
    <source>
        <dbReference type="ARBA" id="ARBA00023026"/>
    </source>
</evidence>
<dbReference type="PANTHER" id="PTHR32305:SF15">
    <property type="entry name" value="PROTEIN RHSA-RELATED"/>
    <property type="match status" value="1"/>
</dbReference>
<dbReference type="InterPro" id="IPR022045">
    <property type="entry name" value="TcdB_toxin_mid/N"/>
</dbReference>
<keyword evidence="7" id="KW-1185">Reference proteome</keyword>
<dbReference type="Proteomes" id="UP001597413">
    <property type="component" value="Unassembled WGS sequence"/>
</dbReference>
<dbReference type="InterPro" id="IPR028994">
    <property type="entry name" value="Integrin_alpha_N"/>
</dbReference>
<dbReference type="SUPFAM" id="SSF69318">
    <property type="entry name" value="Integrin alpha N-terminal domain"/>
    <property type="match status" value="1"/>
</dbReference>
<dbReference type="PANTHER" id="PTHR32305">
    <property type="match status" value="1"/>
</dbReference>
<reference evidence="7" key="1">
    <citation type="journal article" date="2019" name="Int. J. Syst. Evol. Microbiol.">
        <title>The Global Catalogue of Microorganisms (GCM) 10K type strain sequencing project: providing services to taxonomists for standard genome sequencing and annotation.</title>
        <authorList>
            <consortium name="The Broad Institute Genomics Platform"/>
            <consortium name="The Broad Institute Genome Sequencing Center for Infectious Disease"/>
            <person name="Wu L."/>
            <person name="Ma J."/>
        </authorList>
    </citation>
    <scope>NUCLEOTIDE SEQUENCE [LARGE SCALE GENOMIC DNA]</scope>
    <source>
        <strain evidence="7">CCUG 55131</strain>
    </source>
</reference>